<dbReference type="GO" id="GO:0046872">
    <property type="term" value="F:metal ion binding"/>
    <property type="evidence" value="ECO:0007669"/>
    <property type="project" value="InterPro"/>
</dbReference>
<proteinExistence type="predicted"/>
<dbReference type="EMBL" id="SPKJ01000024">
    <property type="protein sequence ID" value="MYZ47921.1"/>
    <property type="molecule type" value="Genomic_DNA"/>
</dbReference>
<keyword evidence="1" id="KW-0547">Nucleotide-binding</keyword>
<name>A0A964T3P2_9HYPH</name>
<evidence type="ECO:0000259" key="2">
    <source>
        <dbReference type="PROSITE" id="PS50975"/>
    </source>
</evidence>
<dbReference type="RefSeq" id="WP_161140270.1">
    <property type="nucleotide sequence ID" value="NZ_SPKJ01000024.1"/>
</dbReference>
<dbReference type="Proteomes" id="UP000773614">
    <property type="component" value="Unassembled WGS sequence"/>
</dbReference>
<keyword evidence="4" id="KW-1185">Reference proteome</keyword>
<dbReference type="PROSITE" id="PS50975">
    <property type="entry name" value="ATP_GRASP"/>
    <property type="match status" value="1"/>
</dbReference>
<gene>
    <name evidence="3" type="ORF">E4O86_09380</name>
</gene>
<dbReference type="AlphaFoldDB" id="A0A964T3P2"/>
<feature type="domain" description="ATP-grasp" evidence="2">
    <location>
        <begin position="127"/>
        <end position="319"/>
    </location>
</feature>
<accession>A0A964T3P2</accession>
<evidence type="ECO:0000256" key="1">
    <source>
        <dbReference type="PROSITE-ProRule" id="PRU00409"/>
    </source>
</evidence>
<protein>
    <submittedName>
        <fullName evidence="3">ATP-grasp domain-containing protein</fullName>
    </submittedName>
</protein>
<comment type="caution">
    <text evidence="3">The sequence shown here is derived from an EMBL/GenBank/DDBJ whole genome shotgun (WGS) entry which is preliminary data.</text>
</comment>
<organism evidence="3 4">
    <name type="scientific">Propylenella binzhouense</name>
    <dbReference type="NCBI Taxonomy" id="2555902"/>
    <lineage>
        <taxon>Bacteria</taxon>
        <taxon>Pseudomonadati</taxon>
        <taxon>Pseudomonadota</taxon>
        <taxon>Alphaproteobacteria</taxon>
        <taxon>Hyphomicrobiales</taxon>
        <taxon>Propylenellaceae</taxon>
        <taxon>Propylenella</taxon>
    </lineage>
</organism>
<evidence type="ECO:0000313" key="3">
    <source>
        <dbReference type="EMBL" id="MYZ47921.1"/>
    </source>
</evidence>
<dbReference type="Pfam" id="PF15632">
    <property type="entry name" value="ATPgrasp_Ter"/>
    <property type="match status" value="1"/>
</dbReference>
<dbReference type="OrthoDB" id="9765608at2"/>
<dbReference type="InterPro" id="IPR011761">
    <property type="entry name" value="ATP-grasp"/>
</dbReference>
<reference evidence="3" key="1">
    <citation type="submission" date="2019-03" db="EMBL/GenBank/DDBJ databases">
        <title>Afifella sp. nov., isolated from activated sludge.</title>
        <authorList>
            <person name="Li Q."/>
            <person name="Liu Y."/>
        </authorList>
    </citation>
    <scope>NUCLEOTIDE SEQUENCE</scope>
    <source>
        <strain evidence="3">L72</strain>
    </source>
</reference>
<sequence>MAIREPAGRDLPGAIVLGGALGSLAAARSLGRRGIPVAFLTHDNVLPRFSRYVVRFASWPGPEDPAAEAFLLGLAAREKLRGWVVIPGGDAEMRFVAEHHARLSTAFRLVTRPWDIMRWAYDKQLTYARAAAAGLDFPRSFYPRDRSEIEGLPCRFPAILKPRKREVRNAFTLAKAWRADDRERLLSLYDKAVALVGPEAIVVQELVPGDGSTQFSYAGLWRNGAPVASMVAVRRRQYPIEFGYTSTLVRSAEEPEVTAAAERFLRPLGYHGLVEIEFKRDGRDARFKLLDVNARIWNWLSLGAAAGVDFAYLAWQLGVGLPVEPAQGIAGTSWVHVPRDIAAGLYEVAAGWTRLGDWLGSYRGRVEPAVFAWDDPLPAVMELPLVCYRVLTRRAPAAIANRFGMRFRAAPPDTLSAPRE</sequence>
<dbReference type="GO" id="GO:0005524">
    <property type="term" value="F:ATP binding"/>
    <property type="evidence" value="ECO:0007669"/>
    <property type="project" value="UniProtKB-UniRule"/>
</dbReference>
<keyword evidence="1" id="KW-0067">ATP-binding</keyword>
<evidence type="ECO:0000313" key="4">
    <source>
        <dbReference type="Proteomes" id="UP000773614"/>
    </source>
</evidence>
<dbReference type="Gene3D" id="3.30.470.20">
    <property type="entry name" value="ATP-grasp fold, B domain"/>
    <property type="match status" value="1"/>
</dbReference>
<dbReference type="SUPFAM" id="SSF56059">
    <property type="entry name" value="Glutathione synthetase ATP-binding domain-like"/>
    <property type="match status" value="1"/>
</dbReference>